<evidence type="ECO:0000313" key="3">
    <source>
        <dbReference type="Proteomes" id="UP000680348"/>
    </source>
</evidence>
<dbReference type="Gene3D" id="3.30.420.40">
    <property type="match status" value="2"/>
</dbReference>
<sequence>MSALAIDLGGTNLRAGLVQGEAIEPKPLGRWNAPANLEEFRARIDSLLAEHGATELGVGIPGLARGTVCAWVPNLPFLDGVDLAMLFPGLRVALGNDAQLSLLAEAAGGAACETSNAILLAIGTGIGSAVLADGRVLRGEGGAAASFGWACADPHDRGDDAHGWLERNASGTALNRIAAGMGVADGPALVALARSGDQTARAALEPPMAALGAALAGAVALTGSPLVIFAGGVADSLDALAPLMRPALVRQLPPHLRDIRLVAGHFGSRAALAGAGLAALGHSIWLENRP</sequence>
<dbReference type="SUPFAM" id="SSF53067">
    <property type="entry name" value="Actin-like ATPase domain"/>
    <property type="match status" value="1"/>
</dbReference>
<dbReference type="Proteomes" id="UP000680348">
    <property type="component" value="Unassembled WGS sequence"/>
</dbReference>
<dbReference type="PANTHER" id="PTHR18964">
    <property type="entry name" value="ROK (REPRESSOR, ORF, KINASE) FAMILY"/>
    <property type="match status" value="1"/>
</dbReference>
<dbReference type="PANTHER" id="PTHR18964:SF149">
    <property type="entry name" value="BIFUNCTIONAL UDP-N-ACETYLGLUCOSAMINE 2-EPIMERASE_N-ACETYLMANNOSAMINE KINASE"/>
    <property type="match status" value="1"/>
</dbReference>
<keyword evidence="3" id="KW-1185">Reference proteome</keyword>
<dbReference type="EMBL" id="JAGWCR010000015">
    <property type="protein sequence ID" value="MBS3651620.1"/>
    <property type="molecule type" value="Genomic_DNA"/>
</dbReference>
<dbReference type="AlphaFoldDB" id="A0A942IAT0"/>
<dbReference type="RefSeq" id="WP_188257182.1">
    <property type="nucleotide sequence ID" value="NZ_JABVCF010000015.1"/>
</dbReference>
<dbReference type="Pfam" id="PF00480">
    <property type="entry name" value="ROK"/>
    <property type="match status" value="1"/>
</dbReference>
<reference evidence="2" key="1">
    <citation type="submission" date="2021-04" db="EMBL/GenBank/DDBJ databases">
        <title>Pseudaminobacter soli sp. nov., isolated from paddy soil contaminated by heavy metals.</title>
        <authorList>
            <person name="Zhang K."/>
        </authorList>
    </citation>
    <scope>NUCLEOTIDE SEQUENCE</scope>
    <source>
        <strain evidence="2">19-2017</strain>
    </source>
</reference>
<accession>A0A942IAT0</accession>
<comment type="similarity">
    <text evidence="1">Belongs to the ROK (NagC/XylR) family.</text>
</comment>
<name>A0A942IAT0_9HYPH</name>
<dbReference type="InterPro" id="IPR000600">
    <property type="entry name" value="ROK"/>
</dbReference>
<organism evidence="2 3">
    <name type="scientific">Pseudaminobacter soli</name>
    <name type="common">ex Zhang et al. 2022</name>
    <dbReference type="NCBI Taxonomy" id="2831468"/>
    <lineage>
        <taxon>Bacteria</taxon>
        <taxon>Pseudomonadati</taxon>
        <taxon>Pseudomonadota</taxon>
        <taxon>Alphaproteobacteria</taxon>
        <taxon>Hyphomicrobiales</taxon>
        <taxon>Phyllobacteriaceae</taxon>
        <taxon>Pseudaminobacter</taxon>
    </lineage>
</organism>
<gene>
    <name evidence="2" type="ORF">KEU06_23665</name>
</gene>
<evidence type="ECO:0000256" key="1">
    <source>
        <dbReference type="ARBA" id="ARBA00006479"/>
    </source>
</evidence>
<comment type="caution">
    <text evidence="2">The sequence shown here is derived from an EMBL/GenBank/DDBJ whole genome shotgun (WGS) entry which is preliminary data.</text>
</comment>
<protein>
    <submittedName>
        <fullName evidence="2">ROK family protein</fullName>
    </submittedName>
</protein>
<proteinExistence type="inferred from homology"/>
<dbReference type="InterPro" id="IPR043129">
    <property type="entry name" value="ATPase_NBD"/>
</dbReference>
<evidence type="ECO:0000313" key="2">
    <source>
        <dbReference type="EMBL" id="MBS3651620.1"/>
    </source>
</evidence>